<feature type="domain" description="PDZ" evidence="2">
    <location>
        <begin position="24"/>
        <end position="73"/>
    </location>
</feature>
<sequence length="452" mass="49367">MHSKGRKKRPQVPEERKTLTKGTICRVADDSIAAELGLRPGDALLAVNGEPVSDIIDLSFALADENVELLVARQNGEEELFAIEKDYDQDLGLEFESAVFDRVRPCANNCVFCFVDQMPPGMRESLYIKDDDYRLSFLYGNFITLTNLSPRDFARIRRLHLSPLYVSVHATDGDLRASLLGNPRAKNIMARLRELSDSGIELHTQVVLCPGLNDGPVLERTVADLFALAPGVLSLAIVPVGLTRHREKCRPLRCFTPDEARAVIAAVSAWQSRCRAETGSTFVYLADEFYLAAGLPIPEYDHYDDFPQLENGVGIVRSFLAEWEETAAPKEGYATPRRIDVVCGVSASAVLAPLIAGLSLKNLTIRLVTAVNAFFGPSVTVTGLLTGADIIAALRDADSPSDGVIIPGVALRKGENIFLDGLTPEDVARVIGRPVRVAHFAADLKSQLAAWR</sequence>
<dbReference type="Pfam" id="PF19238">
    <property type="entry name" value="Radical_SAM_2"/>
    <property type="match status" value="1"/>
</dbReference>
<dbReference type="Proteomes" id="UP001254848">
    <property type="component" value="Unassembled WGS sequence"/>
</dbReference>
<dbReference type="InterPro" id="IPR007549">
    <property type="entry name" value="DUF512"/>
</dbReference>
<gene>
    <name evidence="4" type="ORF">Q4T40_08125</name>
</gene>
<name>A0ABU3NY60_9FIRM</name>
<comment type="caution">
    <text evidence="4">The sequence shown here is derived from an EMBL/GenBank/DDBJ whole genome shotgun (WGS) entry which is preliminary data.</text>
</comment>
<dbReference type="Gene3D" id="2.30.42.10">
    <property type="match status" value="1"/>
</dbReference>
<dbReference type="InterPro" id="IPR041489">
    <property type="entry name" value="PDZ_6"/>
</dbReference>
<dbReference type="EMBL" id="JAUOZS010000001">
    <property type="protein sequence ID" value="MDT8901202.1"/>
    <property type="molecule type" value="Genomic_DNA"/>
</dbReference>
<evidence type="ECO:0000259" key="1">
    <source>
        <dbReference type="Pfam" id="PF04459"/>
    </source>
</evidence>
<accession>A0ABU3NY60</accession>
<dbReference type="InterPro" id="IPR058240">
    <property type="entry name" value="rSAM_sf"/>
</dbReference>
<dbReference type="InterPro" id="IPR045375">
    <property type="entry name" value="Put_radical_SAM-like_N"/>
</dbReference>
<evidence type="ECO:0000259" key="3">
    <source>
        <dbReference type="Pfam" id="PF19238"/>
    </source>
</evidence>
<dbReference type="SUPFAM" id="SSF50156">
    <property type="entry name" value="PDZ domain-like"/>
    <property type="match status" value="1"/>
</dbReference>
<dbReference type="RefSeq" id="WP_413782463.1">
    <property type="nucleotide sequence ID" value="NZ_JAUOZS010000001.1"/>
</dbReference>
<evidence type="ECO:0000313" key="4">
    <source>
        <dbReference type="EMBL" id="MDT8901202.1"/>
    </source>
</evidence>
<dbReference type="Pfam" id="PF17820">
    <property type="entry name" value="PDZ_6"/>
    <property type="match status" value="1"/>
</dbReference>
<reference evidence="4 5" key="1">
    <citation type="submission" date="2023-07" db="EMBL/GenBank/DDBJ databases">
        <title>The novel representative of Negativicutes class, Anaeroselena agilis gen. nov. sp. nov.</title>
        <authorList>
            <person name="Prokofeva M.I."/>
            <person name="Elcheninov A.G."/>
            <person name="Klyukina A."/>
            <person name="Kublanov I.V."/>
            <person name="Frolov E.N."/>
            <person name="Podosokorskaya O.A."/>
        </authorList>
    </citation>
    <scope>NUCLEOTIDE SEQUENCE [LARGE SCALE GENOMIC DNA]</scope>
    <source>
        <strain evidence="4 5">4137-cl</strain>
    </source>
</reference>
<proteinExistence type="predicted"/>
<dbReference type="InterPro" id="IPR036034">
    <property type="entry name" value="PDZ_sf"/>
</dbReference>
<dbReference type="SUPFAM" id="SSF102114">
    <property type="entry name" value="Radical SAM enzymes"/>
    <property type="match status" value="1"/>
</dbReference>
<organism evidence="4 5">
    <name type="scientific">Anaeroselena agilis</name>
    <dbReference type="NCBI Taxonomy" id="3063788"/>
    <lineage>
        <taxon>Bacteria</taxon>
        <taxon>Bacillati</taxon>
        <taxon>Bacillota</taxon>
        <taxon>Negativicutes</taxon>
        <taxon>Acetonemataceae</taxon>
        <taxon>Anaeroselena</taxon>
    </lineage>
</organism>
<feature type="domain" description="DUF512" evidence="1">
    <location>
        <begin position="238"/>
        <end position="438"/>
    </location>
</feature>
<protein>
    <submittedName>
        <fullName evidence="4">DUF512 domain-containing protein</fullName>
    </submittedName>
</protein>
<dbReference type="Pfam" id="PF04459">
    <property type="entry name" value="DUF512"/>
    <property type="match status" value="1"/>
</dbReference>
<feature type="domain" description="Putative radical SAM N-terminal" evidence="3">
    <location>
        <begin position="85"/>
        <end position="235"/>
    </location>
</feature>
<evidence type="ECO:0000313" key="5">
    <source>
        <dbReference type="Proteomes" id="UP001254848"/>
    </source>
</evidence>
<keyword evidence="5" id="KW-1185">Reference proteome</keyword>
<evidence type="ECO:0000259" key="2">
    <source>
        <dbReference type="Pfam" id="PF17820"/>
    </source>
</evidence>